<sequence length="79" mass="8336">MSQAHTSPDTLESPGTLDIAGLEAVYDQLATAIDAAGPQQSELFLVKLALLAAERLGSAQQFSELVQAAQQDLQPRVNS</sequence>
<comment type="caution">
    <text evidence="1">The sequence shown here is derived from an EMBL/GenBank/DDBJ whole genome shotgun (WGS) entry which is preliminary data.</text>
</comment>
<dbReference type="EMBL" id="PEKC01000005">
    <property type="protein sequence ID" value="PII37221.1"/>
    <property type="molecule type" value="Genomic_DNA"/>
</dbReference>
<gene>
    <name evidence="1" type="ORF">CTI11_02500</name>
</gene>
<protein>
    <submittedName>
        <fullName evidence="1">DUF2783 domain-containing protein</fullName>
    </submittedName>
</protein>
<evidence type="ECO:0000313" key="1">
    <source>
        <dbReference type="EMBL" id="PII37221.1"/>
    </source>
</evidence>
<dbReference type="AlphaFoldDB" id="A0A2G7TBD8"/>
<accession>A0A2G7TBD8</accession>
<reference evidence="1" key="1">
    <citation type="submission" date="2017-10" db="EMBL/GenBank/DDBJ databases">
        <title>Chryseobacterium sp. B5 is a hydrocarbonoclastic and plant growth promoting bacterium.</title>
        <authorList>
            <person name="Thijs S."/>
            <person name="Gkorezis P."/>
            <person name="Van Hamme J."/>
        </authorList>
    </citation>
    <scope>NUCLEOTIDE SEQUENCE</scope>
    <source>
        <strain evidence="1">B5</strain>
    </source>
</reference>
<name>A0A2G7TBD8_9FLAO</name>
<proteinExistence type="predicted"/>
<organism evidence="1">
    <name type="scientific">Chryseobacterium sp. B5</name>
    <dbReference type="NCBI Taxonomy" id="2050562"/>
    <lineage>
        <taxon>Bacteria</taxon>
        <taxon>Pseudomonadati</taxon>
        <taxon>Bacteroidota</taxon>
        <taxon>Flavobacteriia</taxon>
        <taxon>Flavobacteriales</taxon>
        <taxon>Weeksellaceae</taxon>
        <taxon>Chryseobacterium group</taxon>
        <taxon>Chryseobacterium</taxon>
    </lineage>
</organism>